<evidence type="ECO:0000313" key="2">
    <source>
        <dbReference type="EMBL" id="GBQ88610.1"/>
    </source>
</evidence>
<name>A0ABQ0Q2S3_9PROT</name>
<evidence type="ECO:0000256" key="1">
    <source>
        <dbReference type="SAM" id="MobiDB-lite"/>
    </source>
</evidence>
<comment type="caution">
    <text evidence="2">The sequence shown here is derived from an EMBL/GenBank/DDBJ whole genome shotgun (WGS) entry which is preliminary data.</text>
</comment>
<keyword evidence="3" id="KW-1185">Reference proteome</keyword>
<evidence type="ECO:0000313" key="3">
    <source>
        <dbReference type="Proteomes" id="UP001062776"/>
    </source>
</evidence>
<proteinExistence type="predicted"/>
<organism evidence="2 3">
    <name type="scientific">Asaia krungthepensis NRIC 0535</name>
    <dbReference type="NCBI Taxonomy" id="1307925"/>
    <lineage>
        <taxon>Bacteria</taxon>
        <taxon>Pseudomonadati</taxon>
        <taxon>Pseudomonadota</taxon>
        <taxon>Alphaproteobacteria</taxon>
        <taxon>Acetobacterales</taxon>
        <taxon>Acetobacteraceae</taxon>
        <taxon>Asaia</taxon>
    </lineage>
</organism>
<dbReference type="EMBL" id="BAPV01000012">
    <property type="protein sequence ID" value="GBQ88610.1"/>
    <property type="molecule type" value="Genomic_DNA"/>
</dbReference>
<feature type="region of interest" description="Disordered" evidence="1">
    <location>
        <begin position="35"/>
        <end position="55"/>
    </location>
</feature>
<protein>
    <submittedName>
        <fullName evidence="2">Uncharacterized protein</fullName>
    </submittedName>
</protein>
<feature type="compositionally biased region" description="Basic and acidic residues" evidence="1">
    <location>
        <begin position="35"/>
        <end position="44"/>
    </location>
</feature>
<dbReference type="Proteomes" id="UP001062776">
    <property type="component" value="Unassembled WGS sequence"/>
</dbReference>
<reference evidence="2" key="1">
    <citation type="submission" date="2013-04" db="EMBL/GenBank/DDBJ databases">
        <title>The genome sequencing project of 58 acetic acid bacteria.</title>
        <authorList>
            <person name="Okamoto-Kainuma A."/>
            <person name="Ishikawa M."/>
            <person name="Umino S."/>
            <person name="Koizumi Y."/>
            <person name="Shiwa Y."/>
            <person name="Yoshikawa H."/>
            <person name="Matsutani M."/>
            <person name="Matsushita K."/>
        </authorList>
    </citation>
    <scope>NUCLEOTIDE SEQUENCE</scope>
    <source>
        <strain evidence="2">NRIC 0535</strain>
    </source>
</reference>
<gene>
    <name evidence="2" type="ORF">AA0535_1583</name>
</gene>
<sequence>MSHRRNVLFGIAVDQFNQNTGMRLVVRIEQVVKEARGERGKYPDPDPPFLHSSDGRNVKSAIAYALQRNLRSMQEALTR</sequence>
<accession>A0ABQ0Q2S3</accession>